<dbReference type="InterPro" id="IPR024705">
    <property type="entry name" value="Ssp411"/>
</dbReference>
<dbReference type="RefSeq" id="WP_155448559.1">
    <property type="nucleotide sequence ID" value="NZ_WNKT01000003.1"/>
</dbReference>
<dbReference type="InterPro" id="IPR008928">
    <property type="entry name" value="6-hairpin_glycosidase_sf"/>
</dbReference>
<comment type="caution">
    <text evidence="2">The sequence shown here is derived from an EMBL/GenBank/DDBJ whole genome shotgun (WGS) entry which is preliminary data.</text>
</comment>
<reference evidence="2 3" key="1">
    <citation type="submission" date="2019-11" db="EMBL/GenBank/DDBJ databases">
        <title>Whole-genome sequence of the anaerobic purple sulfur bacterium Allochromatium palmeri DSM 15591.</title>
        <authorList>
            <person name="Kyndt J.A."/>
            <person name="Meyer T.E."/>
        </authorList>
    </citation>
    <scope>NUCLEOTIDE SEQUENCE [LARGE SCALE GENOMIC DNA]</scope>
    <source>
        <strain evidence="2 3">DSM 15591</strain>
    </source>
</reference>
<keyword evidence="3" id="KW-1185">Reference proteome</keyword>
<evidence type="ECO:0000313" key="3">
    <source>
        <dbReference type="Proteomes" id="UP000434044"/>
    </source>
</evidence>
<dbReference type="PIRSF" id="PIRSF006402">
    <property type="entry name" value="UCP006402_thioredoxin"/>
    <property type="match status" value="1"/>
</dbReference>
<dbReference type="GO" id="GO:0005975">
    <property type="term" value="P:carbohydrate metabolic process"/>
    <property type="evidence" value="ECO:0007669"/>
    <property type="project" value="InterPro"/>
</dbReference>
<name>A0A6N8EBS5_9GAMM</name>
<evidence type="ECO:0000313" key="2">
    <source>
        <dbReference type="EMBL" id="MTW19987.1"/>
    </source>
</evidence>
<sequence>MSPTSHTHDALRTNRLASTTSPYLQQHAANPVDWWPWCPEALALAREQNRPILLSIGYSACHWCHVMAHESFEDPVTAELMNRLFVNIKVDREERPDLDRVYQTAHQLLSQRAGGWPLTVFLAPDDHTPFFAGTYFPREPRHGLPSFAQLLVGVERAWREQGAAIREQNQSLLEVLASLEPQGGAELPEAGLLDAAFHQLALSFDAEHGGFGRAPKFPHAADLELLLRRQARSAANDGDPDPRPLQMAGFTLERMIRGGLTDQLGGGFCRYSVDDEWMIPHFEKMLYDNGPLLALCCDAYTATNDPLFRDAALASADWVMREMQSPEGGYYSTLDADSEGHEGTFYVWDRDAVRARLSAAEYPLFAMVYGLDRPPNFEGRWHLHGYRTPAQAAESLGLDLPQAEALLASARATLFSAREHRIHPGRDEKILTSWNALMIKGMARAARVLDRPDYLESAEQALAFIRSTLWRDGRLLATYKDGVAHLNAYLDDYANLIKALLELLQVRWSSADLAFAIELAEVLLDEFNDAERGGFWFTGRSHESLIHRAKPLGDDSMPAGNGVAALALQRLGHLIGEVRYLEAADGTLRLAAESMRRMPHAHASLLMALDDWLDPPEMLVIRAADDRLETWQQLAQQGYRPHRLVFAIPSELTTLPGTLAAMRAGERPRIYRCRGTHCEPPVASLADL</sequence>
<proteinExistence type="predicted"/>
<feature type="domain" description="Spermatogenesis-associated protein 20-like TRX" evidence="1">
    <location>
        <begin position="13"/>
        <end position="176"/>
    </location>
</feature>
<organism evidence="2 3">
    <name type="scientific">Allochromatium palmeri</name>
    <dbReference type="NCBI Taxonomy" id="231048"/>
    <lineage>
        <taxon>Bacteria</taxon>
        <taxon>Pseudomonadati</taxon>
        <taxon>Pseudomonadota</taxon>
        <taxon>Gammaproteobacteria</taxon>
        <taxon>Chromatiales</taxon>
        <taxon>Chromatiaceae</taxon>
        <taxon>Allochromatium</taxon>
    </lineage>
</organism>
<dbReference type="Proteomes" id="UP000434044">
    <property type="component" value="Unassembled WGS sequence"/>
</dbReference>
<accession>A0A6N8EBS5</accession>
<dbReference type="InterPro" id="IPR036249">
    <property type="entry name" value="Thioredoxin-like_sf"/>
</dbReference>
<dbReference type="PANTHER" id="PTHR42899:SF1">
    <property type="entry name" value="SPERMATOGENESIS-ASSOCIATED PROTEIN 20"/>
    <property type="match status" value="1"/>
</dbReference>
<dbReference type="PANTHER" id="PTHR42899">
    <property type="entry name" value="SPERMATOGENESIS-ASSOCIATED PROTEIN 20"/>
    <property type="match status" value="1"/>
</dbReference>
<dbReference type="EMBL" id="WNKT01000003">
    <property type="protein sequence ID" value="MTW19987.1"/>
    <property type="molecule type" value="Genomic_DNA"/>
</dbReference>
<dbReference type="SUPFAM" id="SSF48208">
    <property type="entry name" value="Six-hairpin glycosidases"/>
    <property type="match status" value="1"/>
</dbReference>
<dbReference type="Pfam" id="PF03190">
    <property type="entry name" value="Thioredox_DsbH"/>
    <property type="match status" value="1"/>
</dbReference>
<dbReference type="CDD" id="cd02955">
    <property type="entry name" value="SSP411"/>
    <property type="match status" value="1"/>
</dbReference>
<dbReference type="InterPro" id="IPR004879">
    <property type="entry name" value="Ssp411-like_TRX"/>
</dbReference>
<dbReference type="SUPFAM" id="SSF52833">
    <property type="entry name" value="Thioredoxin-like"/>
    <property type="match status" value="1"/>
</dbReference>
<gene>
    <name evidence="2" type="ORF">GJ668_02630</name>
</gene>
<dbReference type="Gene3D" id="1.50.10.20">
    <property type="match status" value="1"/>
</dbReference>
<dbReference type="AlphaFoldDB" id="A0A6N8EBS5"/>
<dbReference type="OrthoDB" id="9762614at2"/>
<protein>
    <submittedName>
        <fullName evidence="2">DUF255 domain-containing protein</fullName>
    </submittedName>
</protein>
<evidence type="ECO:0000259" key="1">
    <source>
        <dbReference type="Pfam" id="PF03190"/>
    </source>
</evidence>
<dbReference type="Gene3D" id="3.40.30.10">
    <property type="entry name" value="Glutaredoxin"/>
    <property type="match status" value="1"/>
</dbReference>